<dbReference type="InterPro" id="IPR000463">
    <property type="entry name" value="Fatty_acid-bd"/>
</dbReference>
<dbReference type="InterPro" id="IPR000566">
    <property type="entry name" value="Lipocln_cytosolic_FA-bd_dom"/>
</dbReference>
<organism evidence="4 5">
    <name type="scientific">Pyxicephalus adspersus</name>
    <name type="common">African bullfrog</name>
    <dbReference type="NCBI Taxonomy" id="30357"/>
    <lineage>
        <taxon>Eukaryota</taxon>
        <taxon>Metazoa</taxon>
        <taxon>Chordata</taxon>
        <taxon>Craniata</taxon>
        <taxon>Vertebrata</taxon>
        <taxon>Euteleostomi</taxon>
        <taxon>Amphibia</taxon>
        <taxon>Batrachia</taxon>
        <taxon>Anura</taxon>
        <taxon>Neobatrachia</taxon>
        <taxon>Ranoidea</taxon>
        <taxon>Pyxicephalidae</taxon>
        <taxon>Pyxicephalinae</taxon>
        <taxon>Pyxicephalus</taxon>
    </lineage>
</organism>
<dbReference type="PROSITE" id="PS00214">
    <property type="entry name" value="FABP"/>
    <property type="match status" value="1"/>
</dbReference>
<name>A0AAV3ACB7_PYXAD</name>
<evidence type="ECO:0000256" key="2">
    <source>
        <dbReference type="RuleBase" id="RU003696"/>
    </source>
</evidence>
<dbReference type="EMBL" id="DYDO01000005">
    <property type="protein sequence ID" value="DBA24177.1"/>
    <property type="molecule type" value="Genomic_DNA"/>
</dbReference>
<comment type="caution">
    <text evidence="4">The sequence shown here is derived from an EMBL/GenBank/DDBJ whole genome shotgun (WGS) entry which is preliminary data.</text>
</comment>
<dbReference type="PANTHER" id="PTHR11955">
    <property type="entry name" value="FATTY ACID BINDING PROTEIN"/>
    <property type="match status" value="1"/>
</dbReference>
<dbReference type="Pfam" id="PF00061">
    <property type="entry name" value="Lipocalin"/>
    <property type="match status" value="1"/>
</dbReference>
<comment type="similarity">
    <text evidence="1 2">Belongs to the calycin superfamily. Fatty-acid binding protein (FABP) family.</text>
</comment>
<reference evidence="4" key="1">
    <citation type="thesis" date="2020" institute="ProQuest LLC" country="789 East Eisenhower Parkway, Ann Arbor, MI, USA">
        <title>Comparative Genomics and Chromosome Evolution.</title>
        <authorList>
            <person name="Mudd A.B."/>
        </authorList>
    </citation>
    <scope>NUCLEOTIDE SEQUENCE</scope>
    <source>
        <strain evidence="4">1538</strain>
        <tissue evidence="4">Blood</tissue>
    </source>
</reference>
<protein>
    <recommendedName>
        <fullName evidence="3">Cytosolic fatty-acid binding proteins domain-containing protein</fullName>
    </recommendedName>
</protein>
<evidence type="ECO:0000313" key="5">
    <source>
        <dbReference type="Proteomes" id="UP001181693"/>
    </source>
</evidence>
<dbReference type="SUPFAM" id="SSF50814">
    <property type="entry name" value="Lipocalins"/>
    <property type="match status" value="1"/>
</dbReference>
<dbReference type="Proteomes" id="UP001181693">
    <property type="component" value="Unassembled WGS sequence"/>
</dbReference>
<gene>
    <name evidence="4" type="ORF">GDO54_011870</name>
</gene>
<dbReference type="GO" id="GO:0008289">
    <property type="term" value="F:lipid binding"/>
    <property type="evidence" value="ECO:0007669"/>
    <property type="project" value="InterPro"/>
</dbReference>
<keyword evidence="5" id="KW-1185">Reference proteome</keyword>
<dbReference type="AlphaFoldDB" id="A0AAV3ACB7"/>
<dbReference type="InterPro" id="IPR031259">
    <property type="entry name" value="ILBP"/>
</dbReference>
<evidence type="ECO:0000313" key="4">
    <source>
        <dbReference type="EMBL" id="DBA24177.1"/>
    </source>
</evidence>
<evidence type="ECO:0000256" key="1">
    <source>
        <dbReference type="ARBA" id="ARBA00008390"/>
    </source>
</evidence>
<proteinExistence type="inferred from homology"/>
<feature type="domain" description="Cytosolic fatty-acid binding proteins" evidence="3">
    <location>
        <begin position="7"/>
        <end position="24"/>
    </location>
</feature>
<sequence>MAEELLGCWKLVSSDNFDGYLKELGVNMATRMFVGTLKPEVHICKNGDKWSIKTVSSFQTTDVCFKLNEEFSEITPDKRKCKVRIITRHVQKE</sequence>
<evidence type="ECO:0000259" key="3">
    <source>
        <dbReference type="PROSITE" id="PS00214"/>
    </source>
</evidence>
<dbReference type="Gene3D" id="2.40.128.20">
    <property type="match status" value="1"/>
</dbReference>
<keyword evidence="2" id="KW-0813">Transport</keyword>
<dbReference type="PRINTS" id="PR00178">
    <property type="entry name" value="FATTYACIDBP"/>
</dbReference>
<dbReference type="InterPro" id="IPR012674">
    <property type="entry name" value="Calycin"/>
</dbReference>
<accession>A0AAV3ACB7</accession>